<dbReference type="Proteomes" id="UP000050795">
    <property type="component" value="Unassembled WGS sequence"/>
</dbReference>
<dbReference type="InterPro" id="IPR011993">
    <property type="entry name" value="PH-like_dom_sf"/>
</dbReference>
<dbReference type="GO" id="GO:0005085">
    <property type="term" value="F:guanyl-nucleotide exchange factor activity"/>
    <property type="evidence" value="ECO:0007669"/>
    <property type="project" value="InterPro"/>
</dbReference>
<evidence type="ECO:0000313" key="4">
    <source>
        <dbReference type="Proteomes" id="UP000050795"/>
    </source>
</evidence>
<dbReference type="SUPFAM" id="SSF48065">
    <property type="entry name" value="DBL homology domain (DH-domain)"/>
    <property type="match status" value="1"/>
</dbReference>
<dbReference type="Pfam" id="PF00621">
    <property type="entry name" value="RhoGEF"/>
    <property type="match status" value="1"/>
</dbReference>
<feature type="compositionally biased region" description="Gly residues" evidence="2">
    <location>
        <begin position="668"/>
        <end position="677"/>
    </location>
</feature>
<reference evidence="4" key="1">
    <citation type="submission" date="2022-06" db="EMBL/GenBank/DDBJ databases">
        <authorList>
            <person name="Berger JAMES D."/>
            <person name="Berger JAMES D."/>
        </authorList>
    </citation>
    <scope>NUCLEOTIDE SEQUENCE [LARGE SCALE GENOMIC DNA]</scope>
</reference>
<feature type="compositionally biased region" description="Polar residues" evidence="2">
    <location>
        <begin position="1110"/>
        <end position="1119"/>
    </location>
</feature>
<evidence type="ECO:0000259" key="3">
    <source>
        <dbReference type="PROSITE" id="PS50010"/>
    </source>
</evidence>
<feature type="compositionally biased region" description="Polar residues" evidence="2">
    <location>
        <begin position="1048"/>
        <end position="1074"/>
    </location>
</feature>
<feature type="compositionally biased region" description="Polar residues" evidence="2">
    <location>
        <begin position="1015"/>
        <end position="1028"/>
    </location>
</feature>
<dbReference type="PANTHER" id="PTHR45924">
    <property type="entry name" value="FI17866P1"/>
    <property type="match status" value="1"/>
</dbReference>
<dbReference type="SMART" id="SM00325">
    <property type="entry name" value="RhoGEF"/>
    <property type="match status" value="1"/>
</dbReference>
<dbReference type="InterPro" id="IPR035899">
    <property type="entry name" value="DBL_dom_sf"/>
</dbReference>
<feature type="region of interest" description="Disordered" evidence="2">
    <location>
        <begin position="1015"/>
        <end position="1152"/>
    </location>
</feature>
<dbReference type="CDD" id="cd00160">
    <property type="entry name" value="RhoGEF"/>
    <property type="match status" value="1"/>
</dbReference>
<dbReference type="CDD" id="cd13243">
    <property type="entry name" value="PH_PLEKHG1_G2_G3"/>
    <property type="match status" value="1"/>
</dbReference>
<evidence type="ECO:0000256" key="2">
    <source>
        <dbReference type="SAM" id="MobiDB-lite"/>
    </source>
</evidence>
<name>A0AA85K120_TRIRE</name>
<feature type="region of interest" description="Disordered" evidence="2">
    <location>
        <begin position="920"/>
        <end position="944"/>
    </location>
</feature>
<feature type="compositionally biased region" description="Polar residues" evidence="2">
    <location>
        <begin position="1271"/>
        <end position="1280"/>
    </location>
</feature>
<keyword evidence="4" id="KW-1185">Reference proteome</keyword>
<dbReference type="Gene3D" id="2.30.29.30">
    <property type="entry name" value="Pleckstrin-homology domain (PH domain)/Phosphotyrosine-binding domain (PTB)"/>
    <property type="match status" value="1"/>
</dbReference>
<dbReference type="InterPro" id="IPR043324">
    <property type="entry name" value="PH_PLEKHG1_G2_G3"/>
</dbReference>
<reference evidence="5" key="2">
    <citation type="submission" date="2023-11" db="UniProtKB">
        <authorList>
            <consortium name="WormBaseParasite"/>
        </authorList>
    </citation>
    <scope>IDENTIFICATION</scope>
</reference>
<organism evidence="4 5">
    <name type="scientific">Trichobilharzia regenti</name>
    <name type="common">Nasal bird schistosome</name>
    <dbReference type="NCBI Taxonomy" id="157069"/>
    <lineage>
        <taxon>Eukaryota</taxon>
        <taxon>Metazoa</taxon>
        <taxon>Spiralia</taxon>
        <taxon>Lophotrochozoa</taxon>
        <taxon>Platyhelminthes</taxon>
        <taxon>Trematoda</taxon>
        <taxon>Digenea</taxon>
        <taxon>Strigeidida</taxon>
        <taxon>Schistosomatoidea</taxon>
        <taxon>Schistosomatidae</taxon>
        <taxon>Trichobilharzia</taxon>
    </lineage>
</organism>
<feature type="compositionally biased region" description="Basic and acidic residues" evidence="2">
    <location>
        <begin position="920"/>
        <end position="934"/>
    </location>
</feature>
<dbReference type="Gene3D" id="1.20.900.10">
    <property type="entry name" value="Dbl homology (DH) domain"/>
    <property type="match status" value="1"/>
</dbReference>
<proteinExistence type="predicted"/>
<accession>A0AA85K120</accession>
<feature type="region of interest" description="Disordered" evidence="2">
    <location>
        <begin position="1207"/>
        <end position="1283"/>
    </location>
</feature>
<evidence type="ECO:0000256" key="1">
    <source>
        <dbReference type="ARBA" id="ARBA00022553"/>
    </source>
</evidence>
<dbReference type="PANTHER" id="PTHR45924:SF2">
    <property type="entry name" value="FI17866P1"/>
    <property type="match status" value="1"/>
</dbReference>
<evidence type="ECO:0000313" key="5">
    <source>
        <dbReference type="WBParaSite" id="TREG1_58980.1"/>
    </source>
</evidence>
<sequence length="1298" mass="142781">MNGIKVNVNNQNGGQHNDYMSILSNNDNNNYLLDFEHISNDVFEANIKPCLKQLRCVINELIDSESVYLKSLCDIEEGYLLRLKENDIGVNSQLLDVLFYKIPDLRVFHAQLHTDLQLGRDNLIQLGQVFLDNAKQFEELYVEFCLNYPKSIHLLEEEQKSRTELWTYLINCQLELQHQLPLATYLLKPVQRVLKYQLLLQECLRHLNQLVTELSKHHSSGGANGSSLKKTPSNLESNSENTNNNNNNKNGCNNSDGVDCLDYLNESVYTLRRALERMIQVADHINERKRYREFLDQLRSTRLDVDNWGDIVLGDYFRIPGKKDLRLVLLFQCALILCKYTQPSGNIHLSSTQSLSVNDNWISNTTTSTTTTTTAGTLTGPRNSLDRVGPGNSSLWNLNVRSIEIREVISCANLMLVECIDKDPLAFHILPFDNPKAQRTLQAISLETKRLWCREIKRLILENYDAAIPERAKQIVLNMAELTYGPPIKDISDLPMSLTSLQKVGTFYAGQQRNGLMNEERSASGRVHRKSDTALPRLRRLVNRSISSTNAPLASNFIRTPYPSLDEDTAEARTPPVTNGCMLNGNSKHNSRDSLSFDNSSNHGNNSTERHLDSLLHEAWEEIWAKHHSPVKPNGNISTNGAGGGVVVSPAVNGQLNPLRNTHHHNSKGGGGGGAGGETAEDDHDGTLTMNTVNEADFRCIAVEINEERFGLSSSSSPKSITSNCTVSETRKCSVSSLSKLSNTPTNHFINHSDNPKFSVPTSPSSQTLSHCSSSPSFPVCHKSSLTSNSIPTGNGITPSVYIDCPNASSYDVITFGRTYEQYIAKARAMVALSPRDLDEIFSPLRELACIIDCSENNLSPTSSSSSSTLAHRCATVPLTVNTNLSQTKQRCATSSSITKNLSRLTQGLKISLTDLSSHVEHENDTMSDGDRSNGHCSSGGSSPRHIISRIAVTHNRNTFSNDLITKTITVIPNSIPDPSFRTTATATATATATTTTTANNRSSAVRSNSLARFQTSDSKNNLNTVSDAHNGRRCSRQGSFERADSCHNGTKSFSGSPKQQLLGINNGLSNKPSVSKPPRLTNHHSTLTSVGKPVKATYNNSVDRKQTMHDSSCSTPTSPIVYDLNGRRSRRKSRAPAPPVPLGNTRPPLPHPPLKAPLAVLEGGDDVCVESVCSGHVKAVISSLSEISTKPNGLFKANSLHLKDRTTTATADDTNKGKPIKPPRRLNSTSSSSDIPHTFIKEKTAPSRNYSPTLRSLHNPPPPSSSHNNKTTATTSHDAVNQRLGIVKNMINKFQQP</sequence>
<feature type="compositionally biased region" description="Pro residues" evidence="2">
    <location>
        <begin position="1137"/>
        <end position="1152"/>
    </location>
</feature>
<dbReference type="InterPro" id="IPR000219">
    <property type="entry name" value="DH_dom"/>
</dbReference>
<protein>
    <recommendedName>
        <fullName evidence="3">DH domain-containing protein</fullName>
    </recommendedName>
</protein>
<dbReference type="PROSITE" id="PS50010">
    <property type="entry name" value="DH_2"/>
    <property type="match status" value="1"/>
</dbReference>
<feature type="compositionally biased region" description="Low complexity" evidence="2">
    <location>
        <begin position="233"/>
        <end position="251"/>
    </location>
</feature>
<dbReference type="GO" id="GO:0031267">
    <property type="term" value="F:small GTPase binding"/>
    <property type="evidence" value="ECO:0007669"/>
    <property type="project" value="TreeGrafter"/>
</dbReference>
<feature type="domain" description="DH" evidence="3">
    <location>
        <begin position="53"/>
        <end position="288"/>
    </location>
</feature>
<dbReference type="SUPFAM" id="SSF50729">
    <property type="entry name" value="PH domain-like"/>
    <property type="match status" value="1"/>
</dbReference>
<dbReference type="WBParaSite" id="TREG1_58980.1">
    <property type="protein sequence ID" value="TREG1_58980.1"/>
    <property type="gene ID" value="TREG1_58980"/>
</dbReference>
<keyword evidence="1" id="KW-0597">Phosphoprotein</keyword>
<feature type="compositionally biased region" description="Polar residues" evidence="2">
    <location>
        <begin position="1227"/>
        <end position="1236"/>
    </location>
</feature>
<feature type="compositionally biased region" description="Polar residues" evidence="2">
    <location>
        <begin position="1247"/>
        <end position="1257"/>
    </location>
</feature>
<feature type="region of interest" description="Disordered" evidence="2">
    <location>
        <begin position="653"/>
        <end position="686"/>
    </location>
</feature>
<feature type="compositionally biased region" description="Polar residues" evidence="2">
    <location>
        <begin position="584"/>
        <end position="607"/>
    </location>
</feature>
<feature type="region of interest" description="Disordered" evidence="2">
    <location>
        <begin position="568"/>
        <end position="609"/>
    </location>
</feature>
<feature type="region of interest" description="Disordered" evidence="2">
    <location>
        <begin position="217"/>
        <end position="251"/>
    </location>
</feature>